<sequence length="1338" mass="151451">MLFATKAFSFTIRSININDGLSNSSVNCIFQDHLGFMWFGTHDGLNCYDGKQFVTFRNRFGNKHSLPYNYIYSISEDKQGLIWVATGQGVCTYNRLSREFNMAAYETLVQKKHYLISSAVNFLKADNQGNMFIGTNGMGLMFKDKNDTLARQIICKDQEGHELTNYNVRSIVADKKGQIWIGIDGMGVYRFVYHSKVLVPVLVSQKFVNCLQPEGENMWIGTRKGLYCYNTIQRKVVNASASFDPVLANEDVISLFLAEPGRLWIGTTSNGLFSSDLKTHKTTHYYPSKDGSNSISSETILGLMGDSERRVWIATLKGGVNFIDQTDLPFHAVSRDPFNKNTLAYPYVSSFSEDKKGNLWIGTDGGGVNIWQPSQKKYSSFTYIPGNPTSLSSNMVSSTLTDLYGNTWVATYGGGINRYDEKSGKFKHYKCVTSQNEEHNYVWLLFEDHSHTLWATTFMGGYIYRYDSTQDKFKPFSNTLSNIVALTEDRQHNLWAGNALSLIKLNAKGSEHTYYNVGKPIRALYEDSRRHFWIGTEAGGLIEFDRTSGTVLHQYTDADGLCNNSVLNILEDGHGNLWLSTFAGLSCFNPTTKKFRNFFRENGLQSNQFSYNAAYKLKTGEMLFGGIGGFTRFFPDSVATLSKPTSPVVYLTSIRVDNELLTSKSNYVKGISATGINDIEVPFQHADLSFSFSAVDYTGTANAKYEYFLENWDKGWSVTTSADVANYSRLSEGTYYLHVRRSNIAGEWEQDKILLKVVILPPFYRSIWAYLSYCMALGLSIYFYNRYRTDKANMEQEIKLAHADAEKEKELNEKKTAFFTNVSHEFRTPLTLIINPLKDYLQKHAEIRDTSGLDIVYLNAQRLLKLIDQLLAFKKVDDENSDALQFSLIKPGELCADIHKSFVKEAEMKNLHFSFIDHASDTTINADRSKLESVIGNLYSNAIKYTPEGGTVEAAILDSGDEVIFRIKDSGSGIPADLGNRLFDRFFRSPASATAEKPGFGIGLYLAKTYVEAHKGTITYQSSEGQGSLFEIRLPKATGQTEQSVIITDPDIIIESVETAPCMIDEEVTVEDWTDGRQIIIVVEDNQELREYIVGLFKNDYQVYAASNGNEGYEQVKKHSPNLVITDVMMDERNGIELCAMIKSDPAFSHIPVILLTALTDSQIRLKAAEAGADDYVSKPFEKDLLIARVKALLKNRNKLQQYFYNEVTLQKQDLKISAEYQEFLKECIQIINSHINEEDFNINKFTAEIGMSRSNLYRKVKLMSGLSISGFIRFLRLRKAAELMINTNMTISEISFHVGIMDVKYFRKQFFNQFGLNPSDYIKRYRAVFVSRKSAKN</sequence>
<dbReference type="SUPFAM" id="SSF47384">
    <property type="entry name" value="Homodimeric domain of signal transducing histidine kinase"/>
    <property type="match status" value="1"/>
</dbReference>
<dbReference type="InterPro" id="IPR036890">
    <property type="entry name" value="HATPase_C_sf"/>
</dbReference>
<keyword evidence="3 8" id="KW-0597">Phosphoprotein</keyword>
<dbReference type="PANTHER" id="PTHR43547">
    <property type="entry name" value="TWO-COMPONENT HISTIDINE KINASE"/>
    <property type="match status" value="1"/>
</dbReference>
<dbReference type="PROSITE" id="PS01124">
    <property type="entry name" value="HTH_ARAC_FAMILY_2"/>
    <property type="match status" value="1"/>
</dbReference>
<dbReference type="SMART" id="SM00388">
    <property type="entry name" value="HisKA"/>
    <property type="match status" value="1"/>
</dbReference>
<dbReference type="GO" id="GO:0043565">
    <property type="term" value="F:sequence-specific DNA binding"/>
    <property type="evidence" value="ECO:0007669"/>
    <property type="project" value="InterPro"/>
</dbReference>
<dbReference type="Pfam" id="PF07494">
    <property type="entry name" value="Reg_prop"/>
    <property type="match status" value="4"/>
</dbReference>
<comment type="caution">
    <text evidence="13">The sequence shown here is derived from an EMBL/GenBank/DDBJ whole genome shotgun (WGS) entry which is preliminary data.</text>
</comment>
<dbReference type="Gene3D" id="3.40.50.2300">
    <property type="match status" value="1"/>
</dbReference>
<dbReference type="PROSITE" id="PS50110">
    <property type="entry name" value="RESPONSE_REGULATORY"/>
    <property type="match status" value="1"/>
</dbReference>
<evidence type="ECO:0000313" key="14">
    <source>
        <dbReference type="Proteomes" id="UP001139450"/>
    </source>
</evidence>
<evidence type="ECO:0000259" key="11">
    <source>
        <dbReference type="PROSITE" id="PS50109"/>
    </source>
</evidence>
<dbReference type="InterPro" id="IPR003661">
    <property type="entry name" value="HisK_dim/P_dom"/>
</dbReference>
<gene>
    <name evidence="13" type="ORF">MUY27_08455</name>
</gene>
<dbReference type="Gene3D" id="2.60.40.10">
    <property type="entry name" value="Immunoglobulins"/>
    <property type="match status" value="1"/>
</dbReference>
<keyword evidence="7" id="KW-0804">Transcription</keyword>
<dbReference type="GO" id="GO:0000155">
    <property type="term" value="F:phosphorelay sensor kinase activity"/>
    <property type="evidence" value="ECO:0007669"/>
    <property type="project" value="InterPro"/>
</dbReference>
<dbReference type="SUPFAM" id="SSF63829">
    <property type="entry name" value="Calcium-dependent phosphotriesterase"/>
    <property type="match status" value="2"/>
</dbReference>
<dbReference type="InterPro" id="IPR009057">
    <property type="entry name" value="Homeodomain-like_sf"/>
</dbReference>
<evidence type="ECO:0000259" key="10">
    <source>
        <dbReference type="PROSITE" id="PS01124"/>
    </source>
</evidence>
<keyword evidence="4" id="KW-0808">Transferase</keyword>
<dbReference type="Gene3D" id="2.130.10.10">
    <property type="entry name" value="YVTN repeat-like/Quinoprotein amine dehydrogenase"/>
    <property type="match status" value="3"/>
</dbReference>
<dbReference type="Pfam" id="PF00512">
    <property type="entry name" value="HisKA"/>
    <property type="match status" value="1"/>
</dbReference>
<dbReference type="Pfam" id="PF00072">
    <property type="entry name" value="Response_reg"/>
    <property type="match status" value="1"/>
</dbReference>
<dbReference type="InterPro" id="IPR013783">
    <property type="entry name" value="Ig-like_fold"/>
</dbReference>
<dbReference type="SMART" id="SM00342">
    <property type="entry name" value="HTH_ARAC"/>
    <property type="match status" value="1"/>
</dbReference>
<dbReference type="Proteomes" id="UP001139450">
    <property type="component" value="Unassembled WGS sequence"/>
</dbReference>
<feature type="modified residue" description="4-aspartylphosphate" evidence="8">
    <location>
        <position position="1127"/>
    </location>
</feature>
<dbReference type="EMBL" id="JALJEJ010000003">
    <property type="protein sequence ID" value="MCJ8209738.1"/>
    <property type="molecule type" value="Genomic_DNA"/>
</dbReference>
<dbReference type="InterPro" id="IPR011006">
    <property type="entry name" value="CheY-like_superfamily"/>
</dbReference>
<dbReference type="Gene3D" id="1.10.10.60">
    <property type="entry name" value="Homeodomain-like"/>
    <property type="match status" value="1"/>
</dbReference>
<evidence type="ECO:0000256" key="4">
    <source>
        <dbReference type="ARBA" id="ARBA00022679"/>
    </source>
</evidence>
<dbReference type="CDD" id="cd00082">
    <property type="entry name" value="HisKA"/>
    <property type="match status" value="1"/>
</dbReference>
<dbReference type="PANTHER" id="PTHR43547:SF2">
    <property type="entry name" value="HYBRID SIGNAL TRANSDUCTION HISTIDINE KINASE C"/>
    <property type="match status" value="1"/>
</dbReference>
<dbReference type="Gene3D" id="1.10.287.130">
    <property type="match status" value="1"/>
</dbReference>
<organism evidence="13 14">
    <name type="scientific">Mucilaginibacter straminoryzae</name>
    <dbReference type="NCBI Taxonomy" id="2932774"/>
    <lineage>
        <taxon>Bacteria</taxon>
        <taxon>Pseudomonadati</taxon>
        <taxon>Bacteroidota</taxon>
        <taxon>Sphingobacteriia</taxon>
        <taxon>Sphingobacteriales</taxon>
        <taxon>Sphingobacteriaceae</taxon>
        <taxon>Mucilaginibacter</taxon>
    </lineage>
</organism>
<proteinExistence type="predicted"/>
<evidence type="ECO:0000256" key="8">
    <source>
        <dbReference type="PROSITE-ProRule" id="PRU00169"/>
    </source>
</evidence>
<reference evidence="13" key="1">
    <citation type="submission" date="2022-04" db="EMBL/GenBank/DDBJ databases">
        <title>Mucilaginibacter sp. RS28 isolated from freshwater.</title>
        <authorList>
            <person name="Ko S.-R."/>
        </authorList>
    </citation>
    <scope>NUCLEOTIDE SEQUENCE</scope>
    <source>
        <strain evidence="13">RS28</strain>
    </source>
</reference>
<dbReference type="FunFam" id="3.30.565.10:FF:000006">
    <property type="entry name" value="Sensor histidine kinase WalK"/>
    <property type="match status" value="1"/>
</dbReference>
<dbReference type="SMART" id="SM00448">
    <property type="entry name" value="REC"/>
    <property type="match status" value="1"/>
</dbReference>
<evidence type="ECO:0000256" key="5">
    <source>
        <dbReference type="ARBA" id="ARBA00022777"/>
    </source>
</evidence>
<dbReference type="InterPro" id="IPR011123">
    <property type="entry name" value="Y_Y_Y"/>
</dbReference>
<evidence type="ECO:0000256" key="1">
    <source>
        <dbReference type="ARBA" id="ARBA00000085"/>
    </source>
</evidence>
<evidence type="ECO:0000256" key="2">
    <source>
        <dbReference type="ARBA" id="ARBA00012438"/>
    </source>
</evidence>
<dbReference type="InterPro" id="IPR005467">
    <property type="entry name" value="His_kinase_dom"/>
</dbReference>
<accession>A0A9X1X2D2</accession>
<dbReference type="InterPro" id="IPR004358">
    <property type="entry name" value="Sig_transdc_His_kin-like_C"/>
</dbReference>
<keyword evidence="6" id="KW-0805">Transcription regulation</keyword>
<keyword evidence="14" id="KW-1185">Reference proteome</keyword>
<name>A0A9X1X2D2_9SPHI</name>
<dbReference type="InterPro" id="IPR011110">
    <property type="entry name" value="Reg_prop"/>
</dbReference>
<dbReference type="InterPro" id="IPR015943">
    <property type="entry name" value="WD40/YVTN_repeat-like_dom_sf"/>
</dbReference>
<evidence type="ECO:0000259" key="12">
    <source>
        <dbReference type="PROSITE" id="PS50110"/>
    </source>
</evidence>
<dbReference type="PROSITE" id="PS50109">
    <property type="entry name" value="HIS_KIN"/>
    <property type="match status" value="1"/>
</dbReference>
<evidence type="ECO:0000256" key="3">
    <source>
        <dbReference type="ARBA" id="ARBA00022553"/>
    </source>
</evidence>
<comment type="catalytic activity">
    <reaction evidence="1">
        <text>ATP + protein L-histidine = ADP + protein N-phospho-L-histidine.</text>
        <dbReference type="EC" id="2.7.13.3"/>
    </reaction>
</comment>
<keyword evidence="5" id="KW-0418">Kinase</keyword>
<dbReference type="Pfam" id="PF07495">
    <property type="entry name" value="Y_Y_Y"/>
    <property type="match status" value="1"/>
</dbReference>
<dbReference type="InterPro" id="IPR018060">
    <property type="entry name" value="HTH_AraC"/>
</dbReference>
<dbReference type="Pfam" id="PF12833">
    <property type="entry name" value="HTH_18"/>
    <property type="match status" value="1"/>
</dbReference>
<dbReference type="GO" id="GO:0003700">
    <property type="term" value="F:DNA-binding transcription factor activity"/>
    <property type="evidence" value="ECO:0007669"/>
    <property type="project" value="InterPro"/>
</dbReference>
<dbReference type="PRINTS" id="PR00344">
    <property type="entry name" value="BCTRLSENSOR"/>
</dbReference>
<dbReference type="CDD" id="cd00075">
    <property type="entry name" value="HATPase"/>
    <property type="match status" value="1"/>
</dbReference>
<dbReference type="SMART" id="SM00387">
    <property type="entry name" value="HATPase_c"/>
    <property type="match status" value="1"/>
</dbReference>
<dbReference type="Gene3D" id="3.30.565.10">
    <property type="entry name" value="Histidine kinase-like ATPase, C-terminal domain"/>
    <property type="match status" value="1"/>
</dbReference>
<feature type="domain" description="Response regulatory" evidence="12">
    <location>
        <begin position="1079"/>
        <end position="1194"/>
    </location>
</feature>
<dbReference type="SUPFAM" id="SSF46689">
    <property type="entry name" value="Homeodomain-like"/>
    <property type="match status" value="1"/>
</dbReference>
<dbReference type="Pfam" id="PF02518">
    <property type="entry name" value="HATPase_c"/>
    <property type="match status" value="1"/>
</dbReference>
<dbReference type="InterPro" id="IPR003594">
    <property type="entry name" value="HATPase_dom"/>
</dbReference>
<keyword evidence="9" id="KW-0175">Coiled coil</keyword>
<feature type="domain" description="HTH araC/xylS-type" evidence="10">
    <location>
        <begin position="1226"/>
        <end position="1325"/>
    </location>
</feature>
<evidence type="ECO:0000256" key="7">
    <source>
        <dbReference type="ARBA" id="ARBA00023163"/>
    </source>
</evidence>
<evidence type="ECO:0000313" key="13">
    <source>
        <dbReference type="EMBL" id="MCJ8209738.1"/>
    </source>
</evidence>
<evidence type="ECO:0000256" key="6">
    <source>
        <dbReference type="ARBA" id="ARBA00023015"/>
    </source>
</evidence>
<protein>
    <recommendedName>
        <fullName evidence="2">histidine kinase</fullName>
        <ecNumber evidence="2">2.7.13.3</ecNumber>
    </recommendedName>
</protein>
<evidence type="ECO:0000256" key="9">
    <source>
        <dbReference type="SAM" id="Coils"/>
    </source>
</evidence>
<feature type="domain" description="Histidine kinase" evidence="11">
    <location>
        <begin position="821"/>
        <end position="1038"/>
    </location>
</feature>
<dbReference type="EC" id="2.7.13.3" evidence="2"/>
<dbReference type="InterPro" id="IPR036097">
    <property type="entry name" value="HisK_dim/P_sf"/>
</dbReference>
<feature type="coiled-coil region" evidence="9">
    <location>
        <begin position="784"/>
        <end position="813"/>
    </location>
</feature>
<dbReference type="SUPFAM" id="SSF55874">
    <property type="entry name" value="ATPase domain of HSP90 chaperone/DNA topoisomerase II/histidine kinase"/>
    <property type="match status" value="1"/>
</dbReference>
<dbReference type="SUPFAM" id="SSF52172">
    <property type="entry name" value="CheY-like"/>
    <property type="match status" value="1"/>
</dbReference>
<dbReference type="InterPro" id="IPR001789">
    <property type="entry name" value="Sig_transdc_resp-reg_receiver"/>
</dbReference>